<protein>
    <submittedName>
        <fullName evidence="2">Sterol desaturase/sphingolipid hydroxylase (Fatty acid hydroxylase superfamily)</fullName>
    </submittedName>
</protein>
<reference evidence="2 3" key="1">
    <citation type="submission" date="2024-02" db="EMBL/GenBank/DDBJ databases">
        <title>Adaptive strategies in a cosmopolitan and abundant soil bacterium.</title>
        <authorList>
            <person name="Carini P."/>
        </authorList>
    </citation>
    <scope>NUCLEOTIDE SEQUENCE [LARGE SCALE GENOMIC DNA]</scope>
    <source>
        <strain evidence="2 3">AZCC 1608</strain>
    </source>
</reference>
<gene>
    <name evidence="2" type="ORF">V1286_000803</name>
</gene>
<dbReference type="Pfam" id="PF12263">
    <property type="entry name" value="DUF3611"/>
    <property type="match status" value="1"/>
</dbReference>
<evidence type="ECO:0000313" key="3">
    <source>
        <dbReference type="Proteomes" id="UP001364224"/>
    </source>
</evidence>
<dbReference type="Proteomes" id="UP001364224">
    <property type="component" value="Unassembled WGS sequence"/>
</dbReference>
<dbReference type="InterPro" id="IPR022051">
    <property type="entry name" value="DUF3611"/>
</dbReference>
<keyword evidence="1" id="KW-1133">Transmembrane helix</keyword>
<proteinExistence type="predicted"/>
<feature type="transmembrane region" description="Helical" evidence="1">
    <location>
        <begin position="27"/>
        <end position="48"/>
    </location>
</feature>
<comment type="caution">
    <text evidence="2">The sequence shown here is derived from an EMBL/GenBank/DDBJ whole genome shotgun (WGS) entry which is preliminary data.</text>
</comment>
<feature type="transmembrane region" description="Helical" evidence="1">
    <location>
        <begin position="60"/>
        <end position="83"/>
    </location>
</feature>
<feature type="transmembrane region" description="Helical" evidence="1">
    <location>
        <begin position="163"/>
        <end position="188"/>
    </location>
</feature>
<organism evidence="2 3">
    <name type="scientific">Bradyrhizobium algeriense</name>
    <dbReference type="NCBI Taxonomy" id="634784"/>
    <lineage>
        <taxon>Bacteria</taxon>
        <taxon>Pseudomonadati</taxon>
        <taxon>Pseudomonadota</taxon>
        <taxon>Alphaproteobacteria</taxon>
        <taxon>Hyphomicrobiales</taxon>
        <taxon>Nitrobacteraceae</taxon>
        <taxon>Bradyrhizobium</taxon>
    </lineage>
</organism>
<dbReference type="EMBL" id="JAZHRV010000001">
    <property type="protein sequence ID" value="MEH2553274.1"/>
    <property type="molecule type" value="Genomic_DNA"/>
</dbReference>
<evidence type="ECO:0000313" key="2">
    <source>
        <dbReference type="EMBL" id="MEH2553274.1"/>
    </source>
</evidence>
<sequence length="206" mass="22091">MVRTIQGVLKPSGTGSLARTFARLGRVGFWMQIAIGSIPVALVLYALVFGRDSGGGTRAGLVLVQYLTMMSLLVLLFTTVWFYRYTRLAKRVADADRRPSESSVLGAVWVGIAASTLGIVLSLLIMLLEASQLLLYFLRAPQAGVPVVQTTAGPASWVSAGDILGLLALIVTLSVEIAVLGMGLWLLFRSMVEFADYPLVASEEQA</sequence>
<name>A0ABU8B413_9BRAD</name>
<keyword evidence="1" id="KW-0472">Membrane</keyword>
<accession>A0ABU8B413</accession>
<keyword evidence="3" id="KW-1185">Reference proteome</keyword>
<dbReference type="RefSeq" id="WP_334477716.1">
    <property type="nucleotide sequence ID" value="NZ_JAZHRV010000001.1"/>
</dbReference>
<keyword evidence="1" id="KW-0812">Transmembrane</keyword>
<feature type="transmembrane region" description="Helical" evidence="1">
    <location>
        <begin position="104"/>
        <end position="128"/>
    </location>
</feature>
<evidence type="ECO:0000256" key="1">
    <source>
        <dbReference type="SAM" id="Phobius"/>
    </source>
</evidence>